<dbReference type="EMBL" id="KZ293417">
    <property type="protein sequence ID" value="PBK75458.1"/>
    <property type="molecule type" value="Genomic_DNA"/>
</dbReference>
<protein>
    <submittedName>
        <fullName evidence="1">Uncharacterized protein</fullName>
    </submittedName>
</protein>
<name>A0A2H3CAU6_9AGAR</name>
<gene>
    <name evidence="1" type="ORF">ARMSODRAFT_389917</name>
</gene>
<evidence type="ECO:0000313" key="2">
    <source>
        <dbReference type="Proteomes" id="UP000218334"/>
    </source>
</evidence>
<evidence type="ECO:0000313" key="1">
    <source>
        <dbReference type="EMBL" id="PBK75458.1"/>
    </source>
</evidence>
<reference evidence="2" key="1">
    <citation type="journal article" date="2017" name="Nat. Ecol. Evol.">
        <title>Genome expansion and lineage-specific genetic innovations in the forest pathogenic fungi Armillaria.</title>
        <authorList>
            <person name="Sipos G."/>
            <person name="Prasanna A.N."/>
            <person name="Walter M.C."/>
            <person name="O'Connor E."/>
            <person name="Balint B."/>
            <person name="Krizsan K."/>
            <person name="Kiss B."/>
            <person name="Hess J."/>
            <person name="Varga T."/>
            <person name="Slot J."/>
            <person name="Riley R."/>
            <person name="Boka B."/>
            <person name="Rigling D."/>
            <person name="Barry K."/>
            <person name="Lee J."/>
            <person name="Mihaltcheva S."/>
            <person name="LaButti K."/>
            <person name="Lipzen A."/>
            <person name="Waldron R."/>
            <person name="Moloney N.M."/>
            <person name="Sperisen C."/>
            <person name="Kredics L."/>
            <person name="Vagvoelgyi C."/>
            <person name="Patrignani A."/>
            <person name="Fitzpatrick D."/>
            <person name="Nagy I."/>
            <person name="Doyle S."/>
            <person name="Anderson J.B."/>
            <person name="Grigoriev I.V."/>
            <person name="Gueldener U."/>
            <person name="Muensterkoetter M."/>
            <person name="Nagy L.G."/>
        </authorList>
    </citation>
    <scope>NUCLEOTIDE SEQUENCE [LARGE SCALE GENOMIC DNA]</scope>
    <source>
        <strain evidence="2">28-4</strain>
    </source>
</reference>
<accession>A0A2H3CAU6</accession>
<proteinExistence type="predicted"/>
<dbReference type="AlphaFoldDB" id="A0A2H3CAU6"/>
<organism evidence="1 2">
    <name type="scientific">Armillaria solidipes</name>
    <dbReference type="NCBI Taxonomy" id="1076256"/>
    <lineage>
        <taxon>Eukaryota</taxon>
        <taxon>Fungi</taxon>
        <taxon>Dikarya</taxon>
        <taxon>Basidiomycota</taxon>
        <taxon>Agaricomycotina</taxon>
        <taxon>Agaricomycetes</taxon>
        <taxon>Agaricomycetidae</taxon>
        <taxon>Agaricales</taxon>
        <taxon>Marasmiineae</taxon>
        <taxon>Physalacriaceae</taxon>
        <taxon>Armillaria</taxon>
    </lineage>
</organism>
<sequence>MRLDATCLRRPDSPGTSGDCRVKTDSALPILGNAFFVCYIREKNWGTMALMLLSVPPSSMRPPCDCARIVHSASAGLENLIFRSVFLPALSRTPAYIAFCRHQVTDFVLSRLKQTSQGPAGKHSNRSYLITNCEHAFVLDSDMSAKGRSKDEQWGLNKTKKSRYQSIKIGSPQTGNLLHSGMILMRFS</sequence>
<dbReference type="Proteomes" id="UP000218334">
    <property type="component" value="Unassembled WGS sequence"/>
</dbReference>
<keyword evidence="2" id="KW-1185">Reference proteome</keyword>